<evidence type="ECO:0000256" key="2">
    <source>
        <dbReference type="ARBA" id="ARBA00008536"/>
    </source>
</evidence>
<evidence type="ECO:0000256" key="13">
    <source>
        <dbReference type="ARBA" id="ARBA00023136"/>
    </source>
</evidence>
<evidence type="ECO:0000256" key="3">
    <source>
        <dbReference type="ARBA" id="ARBA00010217"/>
    </source>
</evidence>
<dbReference type="AlphaFoldDB" id="A0A251T512"/>
<dbReference type="Proteomes" id="UP000215914">
    <property type="component" value="Chromosome 12"/>
</dbReference>
<dbReference type="FunFam" id="3.30.200.20:FF:000039">
    <property type="entry name" value="receptor-like protein kinase FERONIA"/>
    <property type="match status" value="1"/>
</dbReference>
<keyword evidence="9 16" id="KW-0547">Nucleotide-binding</keyword>
<dbReference type="SUPFAM" id="SSF49562">
    <property type="entry name" value="C2 domain (Calcium/lipid-binding domain, CaLB)"/>
    <property type="match status" value="2"/>
</dbReference>
<evidence type="ECO:0000259" key="19">
    <source>
        <dbReference type="PROSITE" id="PS50011"/>
    </source>
</evidence>
<dbReference type="InterPro" id="IPR045272">
    <property type="entry name" value="ANXUR1/2-like"/>
</dbReference>
<gene>
    <name evidence="20" type="ORF">HannXRQ_Chr12g0382481</name>
</gene>
<evidence type="ECO:0000313" key="20">
    <source>
        <dbReference type="EMBL" id="OTG06237.1"/>
    </source>
</evidence>
<evidence type="ECO:0000256" key="1">
    <source>
        <dbReference type="ARBA" id="ARBA00004251"/>
    </source>
</evidence>
<feature type="domain" description="C2" evidence="18">
    <location>
        <begin position="307"/>
        <end position="416"/>
    </location>
</feature>
<evidence type="ECO:0000256" key="16">
    <source>
        <dbReference type="PROSITE-ProRule" id="PRU10141"/>
    </source>
</evidence>
<dbReference type="FunFam" id="1.10.510.10:FF:000240">
    <property type="entry name" value="Lectin-domain containing receptor kinase A4.3"/>
    <property type="match status" value="1"/>
</dbReference>
<feature type="domain" description="Protein kinase" evidence="19">
    <location>
        <begin position="24"/>
        <end position="306"/>
    </location>
</feature>
<dbReference type="Gene3D" id="1.10.510.10">
    <property type="entry name" value="Transferase(Phosphotransferase) domain 1"/>
    <property type="match status" value="2"/>
</dbReference>
<feature type="compositionally biased region" description="Polar residues" evidence="17">
    <location>
        <begin position="593"/>
        <end position="605"/>
    </location>
</feature>
<dbReference type="PROSITE" id="PS50011">
    <property type="entry name" value="PROTEIN_KINASE_DOM"/>
    <property type="match status" value="1"/>
</dbReference>
<evidence type="ECO:0000256" key="5">
    <source>
        <dbReference type="ARBA" id="ARBA00022527"/>
    </source>
</evidence>
<dbReference type="Pfam" id="PF00168">
    <property type="entry name" value="C2"/>
    <property type="match status" value="2"/>
</dbReference>
<keyword evidence="7" id="KW-0812">Transmembrane</keyword>
<proteinExistence type="inferred from homology"/>
<dbReference type="GO" id="GO:0004672">
    <property type="term" value="F:protein kinase activity"/>
    <property type="evidence" value="ECO:0000318"/>
    <property type="project" value="GO_Central"/>
</dbReference>
<dbReference type="PANTHER" id="PTHR27003">
    <property type="entry name" value="OS07G0166700 PROTEIN"/>
    <property type="match status" value="1"/>
</dbReference>
<dbReference type="SMART" id="SM00220">
    <property type="entry name" value="S_TKc"/>
    <property type="match status" value="1"/>
</dbReference>
<evidence type="ECO:0000256" key="8">
    <source>
        <dbReference type="ARBA" id="ARBA00022729"/>
    </source>
</evidence>
<evidence type="ECO:0000256" key="17">
    <source>
        <dbReference type="SAM" id="MobiDB-lite"/>
    </source>
</evidence>
<comment type="similarity">
    <text evidence="3">In the C-terminal section; belongs to the protein kinase superfamily. Ser/Thr protein kinase family.</text>
</comment>
<dbReference type="CDD" id="cd00030">
    <property type="entry name" value="C2"/>
    <property type="match status" value="2"/>
</dbReference>
<sequence length="741" mass="84169">MAHLRKFEHLKIQIDAIISATNNFADESCIGSGGFGRVYKGTIAGFDGHPMVALKRLDRRLAGQGDIEFWKEIMMLPLYKHDNIVSLLGFCDDCGEKILVYEYVPNKSLDYYLASDNLRWIRRLKICIGAARGLAYLHSPVGTQERVLHRDIKSSNILLDQKWNAKISDFGLAKFVSANHKYTFYYSNAVGTLGYLDPLYAETGLLTKESDVYSFGVVLFEVLCGRLCFASEKDRRPPLIGLARESYEQNTINEIVYGNIKQEIHPESLQVYAKIAYQCLKRNREERPSMRVVVEELETALSYQYVRATRPEDIEEYASSEGGGWLVVTIHEANNLEGKHPFVILRVGDDIKRTTTIKNNRNPVWKETFRFTLEKPTKAILHLFVCSANWNGKLVLGDVEISVADVVKEKQMNNRYNIGNGRIHVELQWESSALPLKAKPKLLQFMSSVARFMVAVPHIDKTGLINFFKNKLFHFLFCMMKAIKAGFLTKESDVYSFGVVLFEVLCGRLCFENKDAGQPALIGLVRQSYENNTIEEIVYGSIKEEINPESLQVYAKIAYQCLKMKREERPLMSDVVWALETALSYQEPKSDQDANTYLPTKSPSEVTKPDPGKATHPIDIEEYASSEGGGLLVVTIHEGNDLKGKHPFVILRVGDDIKRTTNNQNPVWKETFKFTLEKPTKAILHLVVCSDARSKKDILGDVDISLADVVKEKQMNNMYNIGNGRIHVELQWERFVATRIS</sequence>
<feature type="binding site" evidence="16">
    <location>
        <position position="55"/>
    </location>
    <ligand>
        <name>ATP</name>
        <dbReference type="ChEBI" id="CHEBI:30616"/>
    </ligand>
</feature>
<dbReference type="Gene3D" id="3.30.200.20">
    <property type="entry name" value="Phosphorylase Kinase, domain 1"/>
    <property type="match status" value="1"/>
</dbReference>
<dbReference type="PROSITE" id="PS00108">
    <property type="entry name" value="PROTEIN_KINASE_ST"/>
    <property type="match status" value="1"/>
</dbReference>
<dbReference type="InterPro" id="IPR035892">
    <property type="entry name" value="C2_domain_sf"/>
</dbReference>
<dbReference type="InterPro" id="IPR000719">
    <property type="entry name" value="Prot_kinase_dom"/>
</dbReference>
<keyword evidence="8" id="KW-0732">Signal</keyword>
<keyword evidence="14" id="KW-0675">Receptor</keyword>
<dbReference type="GO" id="GO:0005524">
    <property type="term" value="F:ATP binding"/>
    <property type="evidence" value="ECO:0007669"/>
    <property type="project" value="UniProtKB-UniRule"/>
</dbReference>
<feature type="domain" description="C2" evidence="18">
    <location>
        <begin position="612"/>
        <end position="719"/>
    </location>
</feature>
<comment type="similarity">
    <text evidence="2">In the N-terminal section; belongs to the leguminous lectin family.</text>
</comment>
<dbReference type="InterPro" id="IPR000008">
    <property type="entry name" value="C2_dom"/>
</dbReference>
<keyword evidence="10 20" id="KW-0418">Kinase</keyword>
<accession>A0A251T512</accession>
<dbReference type="SMART" id="SM00239">
    <property type="entry name" value="C2"/>
    <property type="match status" value="2"/>
</dbReference>
<feature type="region of interest" description="Disordered" evidence="17">
    <location>
        <begin position="590"/>
        <end position="617"/>
    </location>
</feature>
<dbReference type="InterPro" id="IPR001245">
    <property type="entry name" value="Ser-Thr/Tyr_kinase_cat_dom"/>
</dbReference>
<comment type="subcellular location">
    <subcellularLocation>
        <location evidence="1">Cell membrane</location>
        <topology evidence="1">Single-pass type I membrane protein</topology>
    </subcellularLocation>
</comment>
<dbReference type="Pfam" id="PF00069">
    <property type="entry name" value="Pkinase"/>
    <property type="match status" value="1"/>
</dbReference>
<dbReference type="SUPFAM" id="SSF56112">
    <property type="entry name" value="Protein kinase-like (PK-like)"/>
    <property type="match status" value="2"/>
</dbReference>
<evidence type="ECO:0000259" key="18">
    <source>
        <dbReference type="PROSITE" id="PS50004"/>
    </source>
</evidence>
<evidence type="ECO:0000256" key="15">
    <source>
        <dbReference type="ARBA" id="ARBA00023180"/>
    </source>
</evidence>
<dbReference type="GO" id="GO:0005886">
    <property type="term" value="C:plasma membrane"/>
    <property type="evidence" value="ECO:0000318"/>
    <property type="project" value="GO_Central"/>
</dbReference>
<protein>
    <submittedName>
        <fullName evidence="20">Putative C2 domain, Protein kinase-like domain protein</fullName>
    </submittedName>
</protein>
<dbReference type="EMBL" id="CM007901">
    <property type="protein sequence ID" value="OTG06237.1"/>
    <property type="molecule type" value="Genomic_DNA"/>
</dbReference>
<keyword evidence="4" id="KW-1003">Cell membrane</keyword>
<reference evidence="21" key="1">
    <citation type="journal article" date="2017" name="Nature">
        <title>The sunflower genome provides insights into oil metabolism, flowering and Asterid evolution.</title>
        <authorList>
            <person name="Badouin H."/>
            <person name="Gouzy J."/>
            <person name="Grassa C.J."/>
            <person name="Murat F."/>
            <person name="Staton S.E."/>
            <person name="Cottret L."/>
            <person name="Lelandais-Briere C."/>
            <person name="Owens G.L."/>
            <person name="Carrere S."/>
            <person name="Mayjonade B."/>
            <person name="Legrand L."/>
            <person name="Gill N."/>
            <person name="Kane N.C."/>
            <person name="Bowers J.E."/>
            <person name="Hubner S."/>
            <person name="Bellec A."/>
            <person name="Berard A."/>
            <person name="Berges H."/>
            <person name="Blanchet N."/>
            <person name="Boniface M.C."/>
            <person name="Brunel D."/>
            <person name="Catrice O."/>
            <person name="Chaidir N."/>
            <person name="Claudel C."/>
            <person name="Donnadieu C."/>
            <person name="Faraut T."/>
            <person name="Fievet G."/>
            <person name="Helmstetter N."/>
            <person name="King M."/>
            <person name="Knapp S.J."/>
            <person name="Lai Z."/>
            <person name="Le Paslier M.C."/>
            <person name="Lippi Y."/>
            <person name="Lorenzon L."/>
            <person name="Mandel J.R."/>
            <person name="Marage G."/>
            <person name="Marchand G."/>
            <person name="Marquand E."/>
            <person name="Bret-Mestries E."/>
            <person name="Morien E."/>
            <person name="Nambeesan S."/>
            <person name="Nguyen T."/>
            <person name="Pegot-Espagnet P."/>
            <person name="Pouilly N."/>
            <person name="Raftis F."/>
            <person name="Sallet E."/>
            <person name="Schiex T."/>
            <person name="Thomas J."/>
            <person name="Vandecasteele C."/>
            <person name="Vares D."/>
            <person name="Vear F."/>
            <person name="Vautrin S."/>
            <person name="Crespi M."/>
            <person name="Mangin B."/>
            <person name="Burke J.M."/>
            <person name="Salse J."/>
            <person name="Munos S."/>
            <person name="Vincourt P."/>
            <person name="Rieseberg L.H."/>
            <person name="Langlade N.B."/>
        </authorList>
    </citation>
    <scope>NUCLEOTIDE SEQUENCE [LARGE SCALE GENOMIC DNA]</scope>
    <source>
        <strain evidence="21">cv. SF193</strain>
    </source>
</reference>
<evidence type="ECO:0000256" key="7">
    <source>
        <dbReference type="ARBA" id="ARBA00022692"/>
    </source>
</evidence>
<keyword evidence="15" id="KW-0325">Glycoprotein</keyword>
<dbReference type="InterPro" id="IPR017441">
    <property type="entry name" value="Protein_kinase_ATP_BS"/>
</dbReference>
<dbReference type="PROSITE" id="PS00107">
    <property type="entry name" value="PROTEIN_KINASE_ATP"/>
    <property type="match status" value="1"/>
</dbReference>
<keyword evidence="5" id="KW-0723">Serine/threonine-protein kinase</keyword>
<evidence type="ECO:0000256" key="9">
    <source>
        <dbReference type="ARBA" id="ARBA00022741"/>
    </source>
</evidence>
<keyword evidence="11 16" id="KW-0067">ATP-binding</keyword>
<dbReference type="GO" id="GO:0004714">
    <property type="term" value="F:transmembrane receptor protein tyrosine kinase activity"/>
    <property type="evidence" value="ECO:0007669"/>
    <property type="project" value="InterPro"/>
</dbReference>
<organism evidence="20 21">
    <name type="scientific">Helianthus annuus</name>
    <name type="common">Common sunflower</name>
    <dbReference type="NCBI Taxonomy" id="4232"/>
    <lineage>
        <taxon>Eukaryota</taxon>
        <taxon>Viridiplantae</taxon>
        <taxon>Streptophyta</taxon>
        <taxon>Embryophyta</taxon>
        <taxon>Tracheophyta</taxon>
        <taxon>Spermatophyta</taxon>
        <taxon>Magnoliopsida</taxon>
        <taxon>eudicotyledons</taxon>
        <taxon>Gunneridae</taxon>
        <taxon>Pentapetalae</taxon>
        <taxon>asterids</taxon>
        <taxon>campanulids</taxon>
        <taxon>Asterales</taxon>
        <taxon>Asteraceae</taxon>
        <taxon>Asteroideae</taxon>
        <taxon>Heliantheae alliance</taxon>
        <taxon>Heliantheae</taxon>
        <taxon>Helianthus</taxon>
    </lineage>
</organism>
<evidence type="ECO:0000256" key="11">
    <source>
        <dbReference type="ARBA" id="ARBA00022840"/>
    </source>
</evidence>
<evidence type="ECO:0000313" key="21">
    <source>
        <dbReference type="Proteomes" id="UP000215914"/>
    </source>
</evidence>
<dbReference type="Pfam" id="PF07714">
    <property type="entry name" value="PK_Tyr_Ser-Thr"/>
    <property type="match status" value="1"/>
</dbReference>
<dbReference type="InterPro" id="IPR011009">
    <property type="entry name" value="Kinase-like_dom_sf"/>
</dbReference>
<keyword evidence="13" id="KW-0472">Membrane</keyword>
<evidence type="ECO:0000256" key="10">
    <source>
        <dbReference type="ARBA" id="ARBA00022777"/>
    </source>
</evidence>
<dbReference type="GO" id="GO:0002229">
    <property type="term" value="P:defense response to oomycetes"/>
    <property type="evidence" value="ECO:0007669"/>
    <property type="project" value="UniProtKB-ARBA"/>
</dbReference>
<evidence type="ECO:0000256" key="6">
    <source>
        <dbReference type="ARBA" id="ARBA00022679"/>
    </source>
</evidence>
<dbReference type="InParanoid" id="A0A251T512"/>
<name>A0A251T512_HELAN</name>
<keyword evidence="21" id="KW-1185">Reference proteome</keyword>
<evidence type="ECO:0000256" key="12">
    <source>
        <dbReference type="ARBA" id="ARBA00022989"/>
    </source>
</evidence>
<dbReference type="GO" id="GO:0004674">
    <property type="term" value="F:protein serine/threonine kinase activity"/>
    <property type="evidence" value="ECO:0007669"/>
    <property type="project" value="UniProtKB-KW"/>
</dbReference>
<evidence type="ECO:0000256" key="4">
    <source>
        <dbReference type="ARBA" id="ARBA00022475"/>
    </source>
</evidence>
<dbReference type="InterPro" id="IPR008271">
    <property type="entry name" value="Ser/Thr_kinase_AS"/>
</dbReference>
<keyword evidence="6" id="KW-0808">Transferase</keyword>
<keyword evidence="12" id="KW-1133">Transmembrane helix</keyword>
<evidence type="ECO:0000256" key="14">
    <source>
        <dbReference type="ARBA" id="ARBA00023170"/>
    </source>
</evidence>
<dbReference type="PANTHER" id="PTHR27003:SF359">
    <property type="entry name" value="SERINE_THREONINE-PROTEIN KINASE UNC-51-RELATED"/>
    <property type="match status" value="1"/>
</dbReference>
<dbReference type="Gene3D" id="2.60.40.150">
    <property type="entry name" value="C2 domain"/>
    <property type="match status" value="2"/>
</dbReference>
<feature type="compositionally biased region" description="Basic and acidic residues" evidence="17">
    <location>
        <begin position="607"/>
        <end position="617"/>
    </location>
</feature>
<dbReference type="PROSITE" id="PS50004">
    <property type="entry name" value="C2"/>
    <property type="match status" value="2"/>
</dbReference>